<feature type="non-terminal residue" evidence="2">
    <location>
        <position position="78"/>
    </location>
</feature>
<dbReference type="EMBL" id="JAHRHJ020000003">
    <property type="protein sequence ID" value="KAH9321513.1"/>
    <property type="molecule type" value="Genomic_DNA"/>
</dbReference>
<name>A0AA38LE24_TAXCH</name>
<gene>
    <name evidence="2" type="ORF">KI387_016152</name>
</gene>
<dbReference type="Proteomes" id="UP000824469">
    <property type="component" value="Unassembled WGS sequence"/>
</dbReference>
<feature type="non-terminal residue" evidence="2">
    <location>
        <position position="1"/>
    </location>
</feature>
<feature type="region of interest" description="Disordered" evidence="1">
    <location>
        <begin position="59"/>
        <end position="78"/>
    </location>
</feature>
<keyword evidence="3" id="KW-1185">Reference proteome</keyword>
<dbReference type="AlphaFoldDB" id="A0AA38LE24"/>
<comment type="caution">
    <text evidence="2">The sequence shown here is derived from an EMBL/GenBank/DDBJ whole genome shotgun (WGS) entry which is preliminary data.</text>
</comment>
<evidence type="ECO:0000256" key="1">
    <source>
        <dbReference type="SAM" id="MobiDB-lite"/>
    </source>
</evidence>
<protein>
    <submittedName>
        <fullName evidence="2">Uncharacterized protein</fullName>
    </submittedName>
</protein>
<accession>A0AA38LE24</accession>
<reference evidence="2 3" key="1">
    <citation type="journal article" date="2021" name="Nat. Plants">
        <title>The Taxus genome provides insights into paclitaxel biosynthesis.</title>
        <authorList>
            <person name="Xiong X."/>
            <person name="Gou J."/>
            <person name="Liao Q."/>
            <person name="Li Y."/>
            <person name="Zhou Q."/>
            <person name="Bi G."/>
            <person name="Li C."/>
            <person name="Du R."/>
            <person name="Wang X."/>
            <person name="Sun T."/>
            <person name="Guo L."/>
            <person name="Liang H."/>
            <person name="Lu P."/>
            <person name="Wu Y."/>
            <person name="Zhang Z."/>
            <person name="Ro D.K."/>
            <person name="Shang Y."/>
            <person name="Huang S."/>
            <person name="Yan J."/>
        </authorList>
    </citation>
    <scope>NUCLEOTIDE SEQUENCE [LARGE SCALE GENOMIC DNA]</scope>
    <source>
        <strain evidence="2">Ta-2019</strain>
    </source>
</reference>
<proteinExistence type="predicted"/>
<feature type="region of interest" description="Disordered" evidence="1">
    <location>
        <begin position="1"/>
        <end position="48"/>
    </location>
</feature>
<organism evidence="2 3">
    <name type="scientific">Taxus chinensis</name>
    <name type="common">Chinese yew</name>
    <name type="synonym">Taxus wallichiana var. chinensis</name>
    <dbReference type="NCBI Taxonomy" id="29808"/>
    <lineage>
        <taxon>Eukaryota</taxon>
        <taxon>Viridiplantae</taxon>
        <taxon>Streptophyta</taxon>
        <taxon>Embryophyta</taxon>
        <taxon>Tracheophyta</taxon>
        <taxon>Spermatophyta</taxon>
        <taxon>Pinopsida</taxon>
        <taxon>Pinidae</taxon>
        <taxon>Conifers II</taxon>
        <taxon>Cupressales</taxon>
        <taxon>Taxaceae</taxon>
        <taxon>Taxus</taxon>
    </lineage>
</organism>
<sequence length="78" mass="9170">KHKVMEDVDSEDIESLEAYRGKRDYEEEDEPEEAQKPPVFDVHDLKEEGKEEENLFLFIRRKGSQEEEGTQDKGGIEE</sequence>
<evidence type="ECO:0000313" key="2">
    <source>
        <dbReference type="EMBL" id="KAH9321513.1"/>
    </source>
</evidence>
<evidence type="ECO:0000313" key="3">
    <source>
        <dbReference type="Proteomes" id="UP000824469"/>
    </source>
</evidence>